<feature type="compositionally biased region" description="Polar residues" evidence="1">
    <location>
        <begin position="175"/>
        <end position="188"/>
    </location>
</feature>
<evidence type="ECO:0000256" key="2">
    <source>
        <dbReference type="SAM" id="Phobius"/>
    </source>
</evidence>
<dbReference type="OrthoDB" id="3478158at2"/>
<feature type="region of interest" description="Disordered" evidence="1">
    <location>
        <begin position="163"/>
        <end position="243"/>
    </location>
</feature>
<dbReference type="AlphaFoldDB" id="A0A4R5BW65"/>
<reference evidence="4 5" key="1">
    <citation type="submission" date="2019-03" db="EMBL/GenBank/DDBJ databases">
        <title>Draft genome sequences of novel Actinobacteria.</title>
        <authorList>
            <person name="Sahin N."/>
            <person name="Ay H."/>
            <person name="Saygin H."/>
        </authorList>
    </citation>
    <scope>NUCLEOTIDE SEQUENCE [LARGE SCALE GENOMIC DNA]</scope>
    <source>
        <strain evidence="4 5">H3C3</strain>
    </source>
</reference>
<feature type="domain" description="DUF11" evidence="3">
    <location>
        <begin position="81"/>
        <end position="192"/>
    </location>
</feature>
<proteinExistence type="predicted"/>
<evidence type="ECO:0000259" key="3">
    <source>
        <dbReference type="Pfam" id="PF01345"/>
    </source>
</evidence>
<dbReference type="Pfam" id="PF01345">
    <property type="entry name" value="DUF11"/>
    <property type="match status" value="1"/>
</dbReference>
<name>A0A4R5BW65_9ACTN</name>
<organism evidence="4 5">
    <name type="scientific">Actinomadura rubrisoli</name>
    <dbReference type="NCBI Taxonomy" id="2530368"/>
    <lineage>
        <taxon>Bacteria</taxon>
        <taxon>Bacillati</taxon>
        <taxon>Actinomycetota</taxon>
        <taxon>Actinomycetes</taxon>
        <taxon>Streptosporangiales</taxon>
        <taxon>Thermomonosporaceae</taxon>
        <taxon>Actinomadura</taxon>
    </lineage>
</organism>
<feature type="compositionally biased region" description="Low complexity" evidence="1">
    <location>
        <begin position="222"/>
        <end position="231"/>
    </location>
</feature>
<protein>
    <recommendedName>
        <fullName evidence="3">DUF11 domain-containing protein</fullName>
    </recommendedName>
</protein>
<dbReference type="GO" id="GO:0005975">
    <property type="term" value="P:carbohydrate metabolic process"/>
    <property type="evidence" value="ECO:0007669"/>
    <property type="project" value="UniProtKB-ARBA"/>
</dbReference>
<evidence type="ECO:0000256" key="1">
    <source>
        <dbReference type="SAM" id="MobiDB-lite"/>
    </source>
</evidence>
<dbReference type="EMBL" id="SMKU01000064">
    <property type="protein sequence ID" value="TDD88522.1"/>
    <property type="molecule type" value="Genomic_DNA"/>
</dbReference>
<dbReference type="Proteomes" id="UP000294513">
    <property type="component" value="Unassembled WGS sequence"/>
</dbReference>
<dbReference type="Gene3D" id="2.60.40.10">
    <property type="entry name" value="Immunoglobulins"/>
    <property type="match status" value="1"/>
</dbReference>
<keyword evidence="2" id="KW-0812">Transmembrane</keyword>
<accession>A0A4R5BW65</accession>
<keyword evidence="2" id="KW-0472">Membrane</keyword>
<feature type="transmembrane region" description="Helical" evidence="2">
    <location>
        <begin position="264"/>
        <end position="283"/>
    </location>
</feature>
<keyword evidence="2" id="KW-1133">Transmembrane helix</keyword>
<feature type="compositionally biased region" description="Low complexity" evidence="1">
    <location>
        <begin position="189"/>
        <end position="203"/>
    </location>
</feature>
<evidence type="ECO:0000313" key="4">
    <source>
        <dbReference type="EMBL" id="TDD88522.1"/>
    </source>
</evidence>
<evidence type="ECO:0000313" key="5">
    <source>
        <dbReference type="Proteomes" id="UP000294513"/>
    </source>
</evidence>
<keyword evidence="5" id="KW-1185">Reference proteome</keyword>
<gene>
    <name evidence="4" type="ORF">E1298_14990</name>
</gene>
<dbReference type="InterPro" id="IPR001434">
    <property type="entry name" value="OmcB-like_DUF11"/>
</dbReference>
<comment type="caution">
    <text evidence="4">The sequence shown here is derived from an EMBL/GenBank/DDBJ whole genome shotgun (WGS) entry which is preliminary data.</text>
</comment>
<dbReference type="InterPro" id="IPR013783">
    <property type="entry name" value="Ig-like_fold"/>
</dbReference>
<sequence>MELPKSLRFVGGQPGCSVTGRKVVCRIGTVRPGQTTVGVITTKVSKRAKVGRTMRIRGTVTWGGARASRSFPAVRVAETADLAMSKSAPATSRAGAAIPYEMRVRNLGPSTAENVVVRTDGLARLVEQDAACVPQRAGFVCAVGSLPAGQERTLRIKAVPGGNAREGAVVKSRSRATSATTDVRTGNNAAVARTTITRAAAGAPDKPEASAQGAPSGGKPTARAGGARAAAYVSRPDSGGGAPSGVMGPVKALAESPLTGIDTAAVFGLSFGVVGGAFALTRLGRARRREQD</sequence>